<comment type="caution">
    <text evidence="1">The sequence shown here is derived from an EMBL/GenBank/DDBJ whole genome shotgun (WGS) entry which is preliminary data.</text>
</comment>
<sequence>MEDSSLPAVADEWEKSKVWKGLKSVKNGHVYKIKYKRSVI</sequence>
<protein>
    <submittedName>
        <fullName evidence="1">ABC-type Fe3+-hydroxamate transport system substrate-binding protein</fullName>
    </submittedName>
</protein>
<dbReference type="AlphaFoldDB" id="A0AAP5LSE8"/>
<name>A0AAP5LSE8_PAEAM</name>
<dbReference type="EMBL" id="JAVDTR010000027">
    <property type="protein sequence ID" value="MDR6727368.1"/>
    <property type="molecule type" value="Genomic_DNA"/>
</dbReference>
<dbReference type="SUPFAM" id="SSF53807">
    <property type="entry name" value="Helical backbone' metal receptor"/>
    <property type="match status" value="1"/>
</dbReference>
<accession>A0AAP5LSE8</accession>
<evidence type="ECO:0000313" key="1">
    <source>
        <dbReference type="EMBL" id="MDR6727368.1"/>
    </source>
</evidence>
<dbReference type="Gene3D" id="3.40.50.1980">
    <property type="entry name" value="Nitrogenase molybdenum iron protein domain"/>
    <property type="match status" value="1"/>
</dbReference>
<reference evidence="1" key="1">
    <citation type="submission" date="2023-07" db="EMBL/GenBank/DDBJ databases">
        <title>Sorghum-associated microbial communities from plants grown in Nebraska, USA.</title>
        <authorList>
            <person name="Schachtman D."/>
        </authorList>
    </citation>
    <scope>NUCLEOTIDE SEQUENCE</scope>
    <source>
        <strain evidence="1">BE80</strain>
    </source>
</reference>
<proteinExistence type="predicted"/>
<gene>
    <name evidence="1" type="ORF">J2W91_005897</name>
</gene>
<evidence type="ECO:0000313" key="2">
    <source>
        <dbReference type="Proteomes" id="UP001254832"/>
    </source>
</evidence>
<organism evidence="1 2">
    <name type="scientific">Paenibacillus amylolyticus</name>
    <dbReference type="NCBI Taxonomy" id="1451"/>
    <lineage>
        <taxon>Bacteria</taxon>
        <taxon>Bacillati</taxon>
        <taxon>Bacillota</taxon>
        <taxon>Bacilli</taxon>
        <taxon>Bacillales</taxon>
        <taxon>Paenibacillaceae</taxon>
        <taxon>Paenibacillus</taxon>
    </lineage>
</organism>
<dbReference type="Proteomes" id="UP001254832">
    <property type="component" value="Unassembled WGS sequence"/>
</dbReference>